<sequence>MADIWSFLQSQHLVPHLLKGYFGLESEQHRLTATGQLSRAPYPSTFSSRQTNPYLKTDFADNMLEMVAPPSQGSRLAVRNLTMIQEVELAHLKNHDFLWPLSVPPVFSATDLHFAGQFNSRAWVAQYHDYLQAKYGTSRELLTGIHINFSFDRHLLTQLSAHLTSTTESAIAWQNQLYFQCAQAFVAHRWLFTYLFGASPVAGNQLSGAPVSFSAPVRSLRNSNFGYTNFAEETITYASLAAQVRQLNAMLANQRFFSLHEFYGPVRLKGRATDLADLLANGIERLEFRAFDLDPFAASGIAPTTLDFLELCLAYWLVTRPRLDLTTARERNHAVAMQDPTEVFAWVQREGGQLVAQLREFAQTIKAPAAYFHALATVQQRLQAPTKTPSGRLVQFITSDHQLLNFGITTGQRRYQLFAQDPAPVPVLAETYSVQKQRLLQAAIELGLSISFTPALQISYHHQSLSLTPTEPLIPSDITARQFLCRYFTLE</sequence>
<evidence type="ECO:0000313" key="11">
    <source>
        <dbReference type="EMBL" id="KRL92379.1"/>
    </source>
</evidence>
<accession>A0A0R1UR82</accession>
<dbReference type="UniPathway" id="UPA00142">
    <property type="reaction ID" value="UER00209"/>
</dbReference>
<evidence type="ECO:0000256" key="9">
    <source>
        <dbReference type="RuleBase" id="RU004391"/>
    </source>
</evidence>
<comment type="similarity">
    <text evidence="8">Belongs to the glutamate--cysteine ligase type 1 family.</text>
</comment>
<reference evidence="11 12" key="1">
    <citation type="journal article" date="2015" name="Genome Announc.">
        <title>Expanding the biotechnology potential of lactobacilli through comparative genomics of 213 strains and associated genera.</title>
        <authorList>
            <person name="Sun Z."/>
            <person name="Harris H.M."/>
            <person name="McCann A."/>
            <person name="Guo C."/>
            <person name="Argimon S."/>
            <person name="Zhang W."/>
            <person name="Yang X."/>
            <person name="Jeffery I.B."/>
            <person name="Cooney J.C."/>
            <person name="Kagawa T.F."/>
            <person name="Liu W."/>
            <person name="Song Y."/>
            <person name="Salvetti E."/>
            <person name="Wrobel A."/>
            <person name="Rasinkangas P."/>
            <person name="Parkhill J."/>
            <person name="Rea M.C."/>
            <person name="O'Sullivan O."/>
            <person name="Ritari J."/>
            <person name="Douillard F.P."/>
            <person name="Paul Ross R."/>
            <person name="Yang R."/>
            <person name="Briner A.E."/>
            <person name="Felis G.E."/>
            <person name="de Vos W.M."/>
            <person name="Barrangou R."/>
            <person name="Klaenhammer T.R."/>
            <person name="Caufield P.W."/>
            <person name="Cui Y."/>
            <person name="Zhang H."/>
            <person name="O'Toole P.W."/>
        </authorList>
    </citation>
    <scope>NUCLEOTIDE SEQUENCE [LARGE SCALE GENOMIC DNA]</scope>
    <source>
        <strain evidence="11 12">DSM 15946</strain>
    </source>
</reference>
<evidence type="ECO:0000256" key="8">
    <source>
        <dbReference type="RuleBase" id="RU003544"/>
    </source>
</evidence>
<dbReference type="PANTHER" id="PTHR38761">
    <property type="entry name" value="GLUTAMATE--CYSTEINE LIGASE"/>
    <property type="match status" value="1"/>
</dbReference>
<name>A0A0R1UR82_9LACO</name>
<dbReference type="InterPro" id="IPR006334">
    <property type="entry name" value="Glut_cys_ligase"/>
</dbReference>
<dbReference type="Proteomes" id="UP000050816">
    <property type="component" value="Unassembled WGS sequence"/>
</dbReference>
<dbReference type="PANTHER" id="PTHR38761:SF1">
    <property type="entry name" value="GLUTAMATE--CYSTEINE LIGASE"/>
    <property type="match status" value="1"/>
</dbReference>
<dbReference type="InterPro" id="IPR014746">
    <property type="entry name" value="Gln_synth/guanido_kin_cat_dom"/>
</dbReference>
<dbReference type="GO" id="GO:0005524">
    <property type="term" value="F:ATP binding"/>
    <property type="evidence" value="ECO:0007669"/>
    <property type="project" value="UniProtKB-KW"/>
</dbReference>
<evidence type="ECO:0000256" key="5">
    <source>
        <dbReference type="ARBA" id="ARBA00022741"/>
    </source>
</evidence>
<evidence type="ECO:0000256" key="2">
    <source>
        <dbReference type="ARBA" id="ARBA00012220"/>
    </source>
</evidence>
<keyword evidence="5" id="KW-0547">Nucleotide-binding</keyword>
<dbReference type="GO" id="GO:0004357">
    <property type="term" value="F:glutamate-cysteine ligase activity"/>
    <property type="evidence" value="ECO:0007669"/>
    <property type="project" value="UniProtKB-EC"/>
</dbReference>
<dbReference type="EMBL" id="AZFK01000005">
    <property type="protein sequence ID" value="KRL92379.1"/>
    <property type="molecule type" value="Genomic_DNA"/>
</dbReference>
<keyword evidence="6" id="KW-0067">ATP-binding</keyword>
<evidence type="ECO:0000256" key="1">
    <source>
        <dbReference type="ARBA" id="ARBA00005006"/>
    </source>
</evidence>
<comment type="pathway">
    <text evidence="1 9">Sulfur metabolism; glutathione biosynthesis; glutathione from L-cysteine and L-glutamate: step 1/2.</text>
</comment>
<dbReference type="AlphaFoldDB" id="A0A0R1UR82"/>
<dbReference type="EC" id="6.3.2.2" evidence="2 9"/>
<comment type="caution">
    <text evidence="11">The sequence shown here is derived from an EMBL/GenBank/DDBJ whole genome shotgun (WGS) entry which is preliminary data.</text>
</comment>
<evidence type="ECO:0000256" key="3">
    <source>
        <dbReference type="ARBA" id="ARBA00022598"/>
    </source>
</evidence>
<proteinExistence type="inferred from homology"/>
<organism evidence="11 12">
    <name type="scientific">Limosilactobacillus ingluviei DSM 15946</name>
    <dbReference type="NCBI Taxonomy" id="1423760"/>
    <lineage>
        <taxon>Bacteria</taxon>
        <taxon>Bacillati</taxon>
        <taxon>Bacillota</taxon>
        <taxon>Bacilli</taxon>
        <taxon>Lactobacillales</taxon>
        <taxon>Lactobacillaceae</taxon>
        <taxon>Limosilactobacillus</taxon>
    </lineage>
</organism>
<feature type="domain" description="Glutamate--cysteine ligase" evidence="10">
    <location>
        <begin position="8"/>
        <end position="252"/>
    </location>
</feature>
<dbReference type="GO" id="GO:0046872">
    <property type="term" value="F:metal ion binding"/>
    <property type="evidence" value="ECO:0007669"/>
    <property type="project" value="TreeGrafter"/>
</dbReference>
<protein>
    <recommendedName>
        <fullName evidence="2 9">Glutamate--cysteine ligase</fullName>
        <ecNumber evidence="2 9">6.3.2.2</ecNumber>
    </recommendedName>
</protein>
<dbReference type="Gene3D" id="3.30.590.20">
    <property type="match status" value="1"/>
</dbReference>
<evidence type="ECO:0000256" key="7">
    <source>
        <dbReference type="ARBA" id="ARBA00048819"/>
    </source>
</evidence>
<evidence type="ECO:0000259" key="10">
    <source>
        <dbReference type="Pfam" id="PF04262"/>
    </source>
</evidence>
<gene>
    <name evidence="11" type="ORF">FC43_GL002035</name>
</gene>
<dbReference type="Pfam" id="PF04262">
    <property type="entry name" value="Glu_cys_ligase"/>
    <property type="match status" value="1"/>
</dbReference>
<dbReference type="SUPFAM" id="SSF55931">
    <property type="entry name" value="Glutamine synthetase/guanido kinase"/>
    <property type="match status" value="1"/>
</dbReference>
<keyword evidence="3 8" id="KW-0436">Ligase</keyword>
<evidence type="ECO:0000256" key="6">
    <source>
        <dbReference type="ARBA" id="ARBA00022840"/>
    </source>
</evidence>
<comment type="catalytic activity">
    <reaction evidence="7 9">
        <text>L-cysteine + L-glutamate + ATP = gamma-L-glutamyl-L-cysteine + ADP + phosphate + H(+)</text>
        <dbReference type="Rhea" id="RHEA:13285"/>
        <dbReference type="ChEBI" id="CHEBI:15378"/>
        <dbReference type="ChEBI" id="CHEBI:29985"/>
        <dbReference type="ChEBI" id="CHEBI:30616"/>
        <dbReference type="ChEBI" id="CHEBI:35235"/>
        <dbReference type="ChEBI" id="CHEBI:43474"/>
        <dbReference type="ChEBI" id="CHEBI:58173"/>
        <dbReference type="ChEBI" id="CHEBI:456216"/>
        <dbReference type="EC" id="6.3.2.2"/>
    </reaction>
</comment>
<dbReference type="RefSeq" id="WP_056953479.1">
    <property type="nucleotide sequence ID" value="NZ_AZFK01000005.1"/>
</dbReference>
<dbReference type="GO" id="GO:0006750">
    <property type="term" value="P:glutathione biosynthetic process"/>
    <property type="evidence" value="ECO:0007669"/>
    <property type="project" value="UniProtKB-UniPathway"/>
</dbReference>
<dbReference type="PATRIC" id="fig|1423760.3.peg.2135"/>
<evidence type="ECO:0000313" key="12">
    <source>
        <dbReference type="Proteomes" id="UP000050816"/>
    </source>
</evidence>
<dbReference type="InterPro" id="IPR007370">
    <property type="entry name" value="Glu_cys_ligase"/>
</dbReference>
<dbReference type="GO" id="GO:0005829">
    <property type="term" value="C:cytosol"/>
    <property type="evidence" value="ECO:0007669"/>
    <property type="project" value="TreeGrafter"/>
</dbReference>
<evidence type="ECO:0000256" key="4">
    <source>
        <dbReference type="ARBA" id="ARBA00022684"/>
    </source>
</evidence>
<keyword evidence="4 8" id="KW-0317">Glutathione biosynthesis</keyword>